<dbReference type="GO" id="GO:0032259">
    <property type="term" value="P:methylation"/>
    <property type="evidence" value="ECO:0007669"/>
    <property type="project" value="UniProtKB-KW"/>
</dbReference>
<dbReference type="SUPFAM" id="SSF55315">
    <property type="entry name" value="L30e-like"/>
    <property type="match status" value="1"/>
</dbReference>
<accession>A0AAU8LTA2</accession>
<dbReference type="Gene3D" id="3.40.1280.10">
    <property type="match status" value="1"/>
</dbReference>
<dbReference type="InterPro" id="IPR001537">
    <property type="entry name" value="SpoU_MeTrfase"/>
</dbReference>
<reference evidence="6" key="1">
    <citation type="journal article" date="2024" name="Syst. Appl. Microbiol.">
        <title>First single-strain enrichments of Electrothrix cable bacteria, description of E. aestuarii sp. nov. and E. rattekaaiensis sp. nov., and proposal of a cable bacteria taxonomy following the rules of the SeqCode.</title>
        <authorList>
            <person name="Plum-Jensen L.E."/>
            <person name="Schramm A."/>
            <person name="Marshall I.P.G."/>
        </authorList>
    </citation>
    <scope>NUCLEOTIDE SEQUENCE</scope>
    <source>
        <strain evidence="6">Rat1</strain>
    </source>
</reference>
<gene>
    <name evidence="6" type="primary">rlmB</name>
    <name evidence="6" type="ORF">Q3M24_21080</name>
</gene>
<dbReference type="GO" id="GO:0008173">
    <property type="term" value="F:RNA methyltransferase activity"/>
    <property type="evidence" value="ECO:0007669"/>
    <property type="project" value="InterPro"/>
</dbReference>
<keyword evidence="3" id="KW-0808">Transferase</keyword>
<dbReference type="GO" id="GO:0006396">
    <property type="term" value="P:RNA processing"/>
    <property type="evidence" value="ECO:0007669"/>
    <property type="project" value="InterPro"/>
</dbReference>
<dbReference type="PANTHER" id="PTHR46429:SF1">
    <property type="entry name" value="23S RRNA (GUANOSINE-2'-O-)-METHYLTRANSFERASE RLMB"/>
    <property type="match status" value="1"/>
</dbReference>
<dbReference type="Pfam" id="PF08032">
    <property type="entry name" value="SpoU_sub_bind"/>
    <property type="match status" value="1"/>
</dbReference>
<dbReference type="SMART" id="SM00967">
    <property type="entry name" value="SpoU_sub_bind"/>
    <property type="match status" value="1"/>
</dbReference>
<keyword evidence="2" id="KW-0489">Methyltransferase</keyword>
<dbReference type="InterPro" id="IPR029064">
    <property type="entry name" value="Ribosomal_eL30-like_sf"/>
</dbReference>
<dbReference type="GO" id="GO:0003723">
    <property type="term" value="F:RNA binding"/>
    <property type="evidence" value="ECO:0007669"/>
    <property type="project" value="InterPro"/>
</dbReference>
<evidence type="ECO:0000256" key="1">
    <source>
        <dbReference type="ARBA" id="ARBA00007228"/>
    </source>
</evidence>
<sequence>MVTSCKKAARPAHKKKVEKAELPAEQETEELLWGINAVHEALRRNARSLSELLIQKGKAGPKVQELIDLAREHAVRVRFVEGDRLPVPRNCRHQGVVARQTEAEFLSLEELLAESLADTGRILILDSIQDPRNLGSILRSALAGGFRSIILTRERSAPLSGTVARTSAGAIAHLRIAQVVNLVTVLELLKQSGFWIYGAVAEASAPSIYRTDFSGRLGLVIGSEGKGIRPLVRKHCDQLVTIPMTTDFDSLNASVAAALIMFEVVRQGKNED</sequence>
<organism evidence="6">
    <name type="scientific">Candidatus Electrothrix aestuarii</name>
    <dbReference type="NCBI Taxonomy" id="3062594"/>
    <lineage>
        <taxon>Bacteria</taxon>
        <taxon>Pseudomonadati</taxon>
        <taxon>Thermodesulfobacteriota</taxon>
        <taxon>Desulfobulbia</taxon>
        <taxon>Desulfobulbales</taxon>
        <taxon>Desulfobulbaceae</taxon>
        <taxon>Candidatus Electrothrix</taxon>
    </lineage>
</organism>
<feature type="compositionally biased region" description="Basic residues" evidence="4">
    <location>
        <begin position="7"/>
        <end position="17"/>
    </location>
</feature>
<dbReference type="KEGG" id="eaj:Q3M24_21080"/>
<reference evidence="6" key="2">
    <citation type="submission" date="2024-06" db="EMBL/GenBank/DDBJ databases">
        <authorList>
            <person name="Plum-Jensen L.E."/>
            <person name="Schramm A."/>
            <person name="Marshall I.P.G."/>
        </authorList>
    </citation>
    <scope>NUCLEOTIDE SEQUENCE</scope>
    <source>
        <strain evidence="6">Rat1</strain>
    </source>
</reference>
<dbReference type="NCBIfam" id="TIGR00186">
    <property type="entry name" value="rRNA_methyl_3"/>
    <property type="match status" value="1"/>
</dbReference>
<dbReference type="CDD" id="cd18103">
    <property type="entry name" value="SpoU-like_RlmB"/>
    <property type="match status" value="1"/>
</dbReference>
<dbReference type="InterPro" id="IPR029028">
    <property type="entry name" value="Alpha/beta_knot_MTases"/>
</dbReference>
<evidence type="ECO:0000259" key="5">
    <source>
        <dbReference type="SMART" id="SM00967"/>
    </source>
</evidence>
<dbReference type="Gene3D" id="3.30.1330.30">
    <property type="match status" value="1"/>
</dbReference>
<feature type="domain" description="RNA 2-O ribose methyltransferase substrate binding" evidence="5">
    <location>
        <begin position="31"/>
        <end position="106"/>
    </location>
</feature>
<dbReference type="EMBL" id="CP159373">
    <property type="protein sequence ID" value="XCN72754.1"/>
    <property type="molecule type" value="Genomic_DNA"/>
</dbReference>
<dbReference type="InterPro" id="IPR004441">
    <property type="entry name" value="rRNA_MeTrfase_TrmH"/>
</dbReference>
<dbReference type="Pfam" id="PF00588">
    <property type="entry name" value="SpoU_methylase"/>
    <property type="match status" value="1"/>
</dbReference>
<dbReference type="FunFam" id="3.40.1280.10:FF:000008">
    <property type="entry name" value="Group 3 RNA methyltransferase TrmH"/>
    <property type="match status" value="1"/>
</dbReference>
<feature type="region of interest" description="Disordered" evidence="4">
    <location>
        <begin position="1"/>
        <end position="21"/>
    </location>
</feature>
<evidence type="ECO:0000256" key="4">
    <source>
        <dbReference type="SAM" id="MobiDB-lite"/>
    </source>
</evidence>
<dbReference type="SUPFAM" id="SSF75217">
    <property type="entry name" value="alpha/beta knot"/>
    <property type="match status" value="1"/>
</dbReference>
<dbReference type="GO" id="GO:0005829">
    <property type="term" value="C:cytosol"/>
    <property type="evidence" value="ECO:0007669"/>
    <property type="project" value="TreeGrafter"/>
</dbReference>
<evidence type="ECO:0000256" key="2">
    <source>
        <dbReference type="ARBA" id="ARBA00022603"/>
    </source>
</evidence>
<comment type="similarity">
    <text evidence="1">Belongs to the class IV-like SAM-binding methyltransferase superfamily. RNA methyltransferase TrmH family.</text>
</comment>
<protein>
    <submittedName>
        <fullName evidence="6">23S rRNA (Guanosine(2251)-2'-O)-methyltransferase RlmB</fullName>
    </submittedName>
</protein>
<dbReference type="AlphaFoldDB" id="A0AAU8LTA2"/>
<evidence type="ECO:0000256" key="3">
    <source>
        <dbReference type="ARBA" id="ARBA00022679"/>
    </source>
</evidence>
<dbReference type="InterPro" id="IPR029026">
    <property type="entry name" value="tRNA_m1G_MTases_N"/>
</dbReference>
<dbReference type="PANTHER" id="PTHR46429">
    <property type="entry name" value="23S RRNA (GUANOSINE-2'-O-)-METHYLTRANSFERASE RLMB"/>
    <property type="match status" value="1"/>
</dbReference>
<evidence type="ECO:0000313" key="6">
    <source>
        <dbReference type="EMBL" id="XCN72754.1"/>
    </source>
</evidence>
<dbReference type="InterPro" id="IPR013123">
    <property type="entry name" value="SpoU_subst-bd"/>
</dbReference>
<name>A0AAU8LTA2_9BACT</name>
<proteinExistence type="inferred from homology"/>